<gene>
    <name evidence="2" type="ORF">GWK36_05035</name>
</gene>
<sequence>MASKLKPSTFNADELGFVHIDVKSLPQMLDENRGRSLCVAIDRAQRSGVCPGQDFREHAGSARFSPPASSPARRAYHHPRRLW</sequence>
<name>A0A6G7VCD2_9GAMM</name>
<dbReference type="Proteomes" id="UP000502699">
    <property type="component" value="Chromosome"/>
</dbReference>
<dbReference type="KEGG" id="cjap:GWK36_05035"/>
<evidence type="ECO:0000313" key="2">
    <source>
        <dbReference type="EMBL" id="QIK37447.1"/>
    </source>
</evidence>
<feature type="region of interest" description="Disordered" evidence="1">
    <location>
        <begin position="52"/>
        <end position="83"/>
    </location>
</feature>
<organism evidence="2 3">
    <name type="scientific">Caldichromatium japonicum</name>
    <dbReference type="NCBI Taxonomy" id="2699430"/>
    <lineage>
        <taxon>Bacteria</taxon>
        <taxon>Pseudomonadati</taxon>
        <taxon>Pseudomonadota</taxon>
        <taxon>Gammaproteobacteria</taxon>
        <taxon>Chromatiales</taxon>
        <taxon>Chromatiaceae</taxon>
        <taxon>Caldichromatium</taxon>
    </lineage>
</organism>
<reference evidence="3" key="1">
    <citation type="submission" date="2020-01" db="EMBL/GenBank/DDBJ databases">
        <title>Caldichromatium gen. nov., sp. nov., a thermophilic purple sulfur bacterium member of the family Chromatiaceae isolated from Nakabusa hot spring, Japan.</title>
        <authorList>
            <person name="Saini M.K."/>
            <person name="Hanada S."/>
            <person name="Tank M."/>
        </authorList>
    </citation>
    <scope>NUCLEOTIDE SEQUENCE [LARGE SCALE GENOMIC DNA]</scope>
    <source>
        <strain evidence="3">No.7</strain>
    </source>
</reference>
<protein>
    <submittedName>
        <fullName evidence="2">Uncharacterized protein</fullName>
    </submittedName>
</protein>
<feature type="compositionally biased region" description="Basic residues" evidence="1">
    <location>
        <begin position="74"/>
        <end position="83"/>
    </location>
</feature>
<accession>A0A6G7VCD2</accession>
<dbReference type="EMBL" id="CP048029">
    <property type="protein sequence ID" value="QIK37447.1"/>
    <property type="molecule type" value="Genomic_DNA"/>
</dbReference>
<evidence type="ECO:0000313" key="3">
    <source>
        <dbReference type="Proteomes" id="UP000502699"/>
    </source>
</evidence>
<dbReference type="AlphaFoldDB" id="A0A6G7VCD2"/>
<proteinExistence type="predicted"/>
<feature type="compositionally biased region" description="Low complexity" evidence="1">
    <location>
        <begin position="61"/>
        <end position="73"/>
    </location>
</feature>
<evidence type="ECO:0000256" key="1">
    <source>
        <dbReference type="SAM" id="MobiDB-lite"/>
    </source>
</evidence>
<keyword evidence="3" id="KW-1185">Reference proteome</keyword>